<dbReference type="InterPro" id="IPR014016">
    <property type="entry name" value="UvrD-like_ATP-bd"/>
</dbReference>
<comment type="cofactor">
    <cofactor evidence="15">
        <name>Mg(2+)</name>
        <dbReference type="ChEBI" id="CHEBI:18420"/>
    </cofactor>
    <text evidence="15">Binds 1 Mg(2+) ion per subunit.</text>
</comment>
<evidence type="ECO:0000256" key="16">
    <source>
        <dbReference type="PROSITE-ProRule" id="PRU00560"/>
    </source>
</evidence>
<dbReference type="NCBIfam" id="TIGR00609">
    <property type="entry name" value="recB"/>
    <property type="match status" value="1"/>
</dbReference>
<evidence type="ECO:0000256" key="6">
    <source>
        <dbReference type="ARBA" id="ARBA00022806"/>
    </source>
</evidence>
<dbReference type="EC" id="5.6.2.4" evidence="15"/>
<comment type="catalytic activity">
    <reaction evidence="13 15">
        <text>Couples ATP hydrolysis with the unwinding of duplex DNA by translocating in the 3'-5' direction.</text>
        <dbReference type="EC" id="5.6.2.4"/>
    </reaction>
</comment>
<protein>
    <recommendedName>
        <fullName evidence="15">RecBCD enzyme subunit RecB</fullName>
        <ecNumber evidence="15">3.1.11.5</ecNumber>
        <ecNumber evidence="15">5.6.2.4</ecNumber>
    </recommendedName>
    <alternativeName>
        <fullName evidence="15">DNA 3'-5' helicase subunit RecB</fullName>
    </alternativeName>
    <alternativeName>
        <fullName evidence="15">Exonuclease V subunit RecB</fullName>
        <shortName evidence="15">ExoV subunit RecB</shortName>
    </alternativeName>
    <alternativeName>
        <fullName evidence="15">Helicase/nuclease RecBCD subunit RecB</fullName>
    </alternativeName>
</protein>
<dbReference type="PROSITE" id="PS51217">
    <property type="entry name" value="UVRD_HELICASE_CTER"/>
    <property type="match status" value="1"/>
</dbReference>
<dbReference type="CDD" id="cd22352">
    <property type="entry name" value="RecB_C-like"/>
    <property type="match status" value="1"/>
</dbReference>
<evidence type="ECO:0000256" key="13">
    <source>
        <dbReference type="ARBA" id="ARBA00034617"/>
    </source>
</evidence>
<comment type="catalytic activity">
    <reaction evidence="14 15">
        <text>ATP + H2O = ADP + phosphate + H(+)</text>
        <dbReference type="Rhea" id="RHEA:13065"/>
        <dbReference type="ChEBI" id="CHEBI:15377"/>
        <dbReference type="ChEBI" id="CHEBI:15378"/>
        <dbReference type="ChEBI" id="CHEBI:30616"/>
        <dbReference type="ChEBI" id="CHEBI:43474"/>
        <dbReference type="ChEBI" id="CHEBI:456216"/>
        <dbReference type="EC" id="5.6.2.4"/>
    </reaction>
</comment>
<keyword evidence="11 15" id="KW-0234">DNA repair</keyword>
<dbReference type="SUPFAM" id="SSF52540">
    <property type="entry name" value="P-loop containing nucleoside triphosphate hydrolases"/>
    <property type="match status" value="1"/>
</dbReference>
<dbReference type="InterPro" id="IPR014017">
    <property type="entry name" value="DNA_helicase_UvrD-like_C"/>
</dbReference>
<evidence type="ECO:0000256" key="8">
    <source>
        <dbReference type="ARBA" id="ARBA00022840"/>
    </source>
</evidence>
<keyword evidence="4 15" id="KW-0227">DNA damage</keyword>
<dbReference type="Pfam" id="PF00580">
    <property type="entry name" value="UvrD-helicase"/>
    <property type="match status" value="1"/>
</dbReference>
<evidence type="ECO:0000256" key="15">
    <source>
        <dbReference type="HAMAP-Rule" id="MF_01485"/>
    </source>
</evidence>
<comment type="caution">
    <text evidence="20">The sequence shown here is derived from an EMBL/GenBank/DDBJ whole genome shotgun (WGS) entry which is preliminary data.</text>
</comment>
<comment type="miscellaneous">
    <text evidence="15">In the RecBCD complex, RecB has a slow 3'-5' helicase, an exonuclease activity and loads RecA onto ssDNA, RecD has a fast 5'-3' helicase activity, while RecC stimulates the ATPase and processivity of the RecB helicase and contributes to recognition of the Chi site.</text>
</comment>
<dbReference type="Gene3D" id="1.10.486.10">
    <property type="entry name" value="PCRA, domain 4"/>
    <property type="match status" value="1"/>
</dbReference>
<feature type="region of interest" description="Nuclease activity, interacts with RecD and RecA" evidence="15">
    <location>
        <begin position="891"/>
        <end position="1171"/>
    </location>
</feature>
<comment type="domain">
    <text evidence="15">The N-terminal DNA-binding domain is a ssDNA-dependent ATPase and has ATP-dependent 3'-5' helicase function. This domain interacts with RecC.</text>
</comment>
<dbReference type="HAMAP" id="MF_01485">
    <property type="entry name" value="RecB"/>
    <property type="match status" value="1"/>
</dbReference>
<keyword evidence="5 15" id="KW-0378">Hydrolase</keyword>
<dbReference type="Gene3D" id="3.90.320.10">
    <property type="match status" value="1"/>
</dbReference>
<feature type="domain" description="UvrD-like helicase C-terminal" evidence="19">
    <location>
        <begin position="444"/>
        <end position="740"/>
    </location>
</feature>
<evidence type="ECO:0000259" key="18">
    <source>
        <dbReference type="PROSITE" id="PS51198"/>
    </source>
</evidence>
<keyword evidence="8 15" id="KW-0067">ATP-binding</keyword>
<accession>A0ABP6WJ23</accession>
<dbReference type="EC" id="3.1.11.5" evidence="15"/>
<dbReference type="Proteomes" id="UP001500795">
    <property type="component" value="Unassembled WGS sequence"/>
</dbReference>
<evidence type="ECO:0000313" key="20">
    <source>
        <dbReference type="EMBL" id="GAA3552000.1"/>
    </source>
</evidence>
<dbReference type="InterPro" id="IPR038726">
    <property type="entry name" value="PDDEXK_AddAB-type"/>
</dbReference>
<dbReference type="RefSeq" id="WP_344960184.1">
    <property type="nucleotide sequence ID" value="NZ_BAABCX010000009.1"/>
</dbReference>
<keyword evidence="17" id="KW-0175">Coiled coil</keyword>
<dbReference type="Gene3D" id="3.40.50.300">
    <property type="entry name" value="P-loop containing nucleotide triphosphate hydrolases"/>
    <property type="match status" value="2"/>
</dbReference>
<feature type="binding site" evidence="15">
    <location>
        <position position="948"/>
    </location>
    <ligand>
        <name>Mg(2+)</name>
        <dbReference type="ChEBI" id="CHEBI:18420"/>
    </ligand>
</feature>
<dbReference type="InterPro" id="IPR011604">
    <property type="entry name" value="PDDEXK-like_dom_sf"/>
</dbReference>
<evidence type="ECO:0000256" key="17">
    <source>
        <dbReference type="SAM" id="Coils"/>
    </source>
</evidence>
<comment type="function">
    <text evidence="15">A helicase/nuclease that prepares dsDNA breaks (DSB) for recombinational DNA repair. Binds to DSBs and unwinds DNA via a highly rapid and processive ATP-dependent bidirectional helicase activity. Unwinds dsDNA until it encounters a Chi (crossover hotspot instigator) sequence from the 3' direction. Cuts ssDNA a few nucleotides 3' to the Chi site. The properties and activities of the enzyme are changed at Chi. The Chi-altered holoenzyme produces a long 3'-ssDNA overhang and facilitates RecA-binding to the ssDNA for homologous DNA recombination and repair. Holoenzyme degrades any linearized DNA that is unable to undergo homologous recombination. In the holoenzyme this subunit contributes ATPase, 3'-5' helicase, exonuclease activity and loads RecA onto ssDNA.</text>
</comment>
<keyword evidence="2 15" id="KW-0479">Metal-binding</keyword>
<dbReference type="PANTHER" id="PTHR11070">
    <property type="entry name" value="UVRD / RECB / PCRA DNA HELICASE FAMILY MEMBER"/>
    <property type="match status" value="1"/>
</dbReference>
<dbReference type="PROSITE" id="PS51198">
    <property type="entry name" value="UVRD_HELICASE_ATP_BIND"/>
    <property type="match status" value="1"/>
</dbReference>
<keyword evidence="9 15" id="KW-0460">Magnesium</keyword>
<dbReference type="Pfam" id="PF13361">
    <property type="entry name" value="UvrD_C"/>
    <property type="match status" value="2"/>
</dbReference>
<evidence type="ECO:0000256" key="10">
    <source>
        <dbReference type="ARBA" id="ARBA00023125"/>
    </source>
</evidence>
<keyword evidence="21" id="KW-1185">Reference proteome</keyword>
<keyword evidence="3 15" id="KW-0547">Nucleotide-binding</keyword>
<evidence type="ECO:0000313" key="21">
    <source>
        <dbReference type="Proteomes" id="UP001500795"/>
    </source>
</evidence>
<dbReference type="InterPro" id="IPR011335">
    <property type="entry name" value="Restrct_endonuc-II-like"/>
</dbReference>
<comment type="catalytic activity">
    <reaction evidence="15">
        <text>Exonucleolytic cleavage (in the presence of ATP) in either 5'- to 3'- or 3'- to 5'-direction to yield 5'-phosphooligonucleotides.</text>
        <dbReference type="EC" id="3.1.11.5"/>
    </reaction>
</comment>
<feature type="binding site" evidence="16">
    <location>
        <begin position="20"/>
        <end position="27"/>
    </location>
    <ligand>
        <name>ATP</name>
        <dbReference type="ChEBI" id="CHEBI:30616"/>
    </ligand>
</feature>
<comment type="domain">
    <text evidence="15">The C-terminal domain has nuclease activity and interacts with RecD. It interacts with RecA, facilitating its loading onto ssDNA.</text>
</comment>
<feature type="binding site" evidence="15">
    <location>
        <position position="1073"/>
    </location>
    <ligand>
        <name>Mg(2+)</name>
        <dbReference type="ChEBI" id="CHEBI:18420"/>
    </ligand>
</feature>
<gene>
    <name evidence="15 20" type="primary">recB</name>
    <name evidence="20" type="ORF">GCM10022394_35350</name>
</gene>
<comment type="subunit">
    <text evidence="15">Heterotrimer of RecB, RecC and RecD. All subunits contribute to DNA-binding. Interacts with RecA.</text>
</comment>
<feature type="active site" description="For nuclease activity" evidence="15">
    <location>
        <position position="1073"/>
    </location>
</feature>
<evidence type="ECO:0000256" key="7">
    <source>
        <dbReference type="ARBA" id="ARBA00022839"/>
    </source>
</evidence>
<dbReference type="InterPro" id="IPR027417">
    <property type="entry name" value="P-loop_NTPase"/>
</dbReference>
<evidence type="ECO:0000256" key="4">
    <source>
        <dbReference type="ARBA" id="ARBA00022763"/>
    </source>
</evidence>
<comment type="similarity">
    <text evidence="15">Belongs to the helicase family. UvrD subfamily.</text>
</comment>
<dbReference type="Gene3D" id="1.10.3170.10">
    <property type="entry name" value="Recbcd, chain B, domain 2"/>
    <property type="match status" value="1"/>
</dbReference>
<evidence type="ECO:0000256" key="1">
    <source>
        <dbReference type="ARBA" id="ARBA00022722"/>
    </source>
</evidence>
<dbReference type="PANTHER" id="PTHR11070:SF23">
    <property type="entry name" value="RECBCD ENZYME SUBUNIT RECB"/>
    <property type="match status" value="1"/>
</dbReference>
<evidence type="ECO:0000256" key="12">
    <source>
        <dbReference type="ARBA" id="ARBA00023235"/>
    </source>
</evidence>
<reference evidence="21" key="1">
    <citation type="journal article" date="2019" name="Int. J. Syst. Evol. Microbiol.">
        <title>The Global Catalogue of Microorganisms (GCM) 10K type strain sequencing project: providing services to taxonomists for standard genome sequencing and annotation.</title>
        <authorList>
            <consortium name="The Broad Institute Genomics Platform"/>
            <consortium name="The Broad Institute Genome Sequencing Center for Infectious Disease"/>
            <person name="Wu L."/>
            <person name="Ma J."/>
        </authorList>
    </citation>
    <scope>NUCLEOTIDE SEQUENCE [LARGE SCALE GENOMIC DNA]</scope>
    <source>
        <strain evidence="21">JCM 17110</strain>
    </source>
</reference>
<feature type="region of interest" description="DNA-binding and helicase activity, interacts with RecC" evidence="15">
    <location>
        <begin position="1"/>
        <end position="843"/>
    </location>
</feature>
<evidence type="ECO:0000259" key="19">
    <source>
        <dbReference type="PROSITE" id="PS51217"/>
    </source>
</evidence>
<dbReference type="EMBL" id="BAABCX010000009">
    <property type="protein sequence ID" value="GAA3552000.1"/>
    <property type="molecule type" value="Genomic_DNA"/>
</dbReference>
<proteinExistence type="inferred from homology"/>
<dbReference type="SUPFAM" id="SSF52980">
    <property type="entry name" value="Restriction endonuclease-like"/>
    <property type="match status" value="1"/>
</dbReference>
<feature type="domain" description="UvrD-like helicase ATP-binding" evidence="18">
    <location>
        <begin position="1"/>
        <end position="443"/>
    </location>
</feature>
<name>A0ABP6WJ23_9GAMM</name>
<dbReference type="InterPro" id="IPR004586">
    <property type="entry name" value="RecB"/>
</dbReference>
<evidence type="ECO:0000256" key="3">
    <source>
        <dbReference type="ARBA" id="ARBA00022741"/>
    </source>
</evidence>
<sequence>MSKLLEPMRFPLSGNRLIEASAGTGKTYTIASLYLRLLLGHGPDNCGYSRALGVDEILVVTFTQAATEELRDRIRLRIHQARLAFIRGEDQDPLLQQLLDEVADHRLAARLLLAAERQMDEAAVFTIHGFCQRMLKQNAFESGTLFEAEFVTDEQRLRFEAAADFWRAHFYRLEPSLARMVRASFKDPQALLAAVQPYLPNGELKIKTGPEQSLSERHQNIIDAIEQLKQAWRRQAEEVAGQLEGHVKGYTGKNFAGWLNKIGGWAQAPTRDYEVPGELARFGLGVLLDKLSKNGRPPTLPLFGQIEDFMAMHRDIRDLVLAHAIRVLRTRIKRAKGISGQLTFDDLLANLDEALAADAGPVLAERIRQQFPVAMIDEFQDTDPLQYRIFRRLYGDEPRLGLFMIGDPKQAIYGFRGADIFTYIQARREVEDHYTLGTNWRSTAEMVAATNALFARADAEVGAFIYREDISFEPVRAARSKPGLLFRGQRQPALGFWLYREADQQVVNAGRYQQQQALWTAQEIHALLEAGERGEALLEQRPVSAGDIAILVRTGREAALVRRALRERGIRSVYLSGRDSVFATREACELLLLLHACLQPGNDRRLRAALATGIVGLTLVELDQLNQDEDAWERLVQEFTDYRRRWQRQGVLPMLRTLLFRRDIPPRLLAFNEGERRLTDVLHLGELLQQAAQQLDGEHALVRWLGEQIDSPNGEAAEQQLRLESEQDLVRVVTIHKSKGLEYPLVYLPFICQFKPAGAPLYHQDGRTILDLLDEQAGREKADRERLAEDLRLLYVGLTRAVYGTRIGVAPIKRGNGKKAPTDLHHSGLGYLLQLGREGGGEALDQALSALSCEHTALLQPLEPVAASYQPAAEAGAAPTALEFDGRIDRDWWLTSYSALSRHQGGAGSRLEYLQLDLEVAGERSEGPSAGFDIFRFPRGARAGTFLHSVFERLDFPEAVGDGLHQLLAESLGGNGYETHWLPALEQLVADVLDTELATGLQLRRLGQGQKKVELEFFLPLAGLDAPQLNRLLQAHDPLAMVAGPLGFERVKGMLKGFIDLVFEHQGRYYLLDYKSNHLGDSPADYGQQALQQAMIEHRYDLQYLIYTLALHRLLRLRIADYDYERYFGGVFYLFLRGMKVGANTGIFHTRPEAALINGLDALFAGEPSHA</sequence>
<organism evidence="20 21">
    <name type="scientific">Zobellella aerophila</name>
    <dbReference type="NCBI Taxonomy" id="870480"/>
    <lineage>
        <taxon>Bacteria</taxon>
        <taxon>Pseudomonadati</taxon>
        <taxon>Pseudomonadota</taxon>
        <taxon>Gammaproteobacteria</taxon>
        <taxon>Aeromonadales</taxon>
        <taxon>Aeromonadaceae</taxon>
        <taxon>Zobellella</taxon>
    </lineage>
</organism>
<keyword evidence="12 15" id="KW-0413">Isomerase</keyword>
<evidence type="ECO:0000256" key="5">
    <source>
        <dbReference type="ARBA" id="ARBA00022801"/>
    </source>
</evidence>
<dbReference type="Pfam" id="PF12705">
    <property type="entry name" value="PDDEXK_1"/>
    <property type="match status" value="1"/>
</dbReference>
<keyword evidence="7 15" id="KW-0269">Exonuclease</keyword>
<feature type="coiled-coil region" evidence="17">
    <location>
        <begin position="211"/>
        <end position="242"/>
    </location>
</feature>
<keyword evidence="6 15" id="KW-0347">Helicase</keyword>
<feature type="binding site" evidence="15">
    <location>
        <position position="1060"/>
    </location>
    <ligand>
        <name>Mg(2+)</name>
        <dbReference type="ChEBI" id="CHEBI:18420"/>
    </ligand>
</feature>
<evidence type="ECO:0000256" key="9">
    <source>
        <dbReference type="ARBA" id="ARBA00022842"/>
    </source>
</evidence>
<keyword evidence="10 15" id="KW-0238">DNA-binding</keyword>
<evidence type="ECO:0000256" key="2">
    <source>
        <dbReference type="ARBA" id="ARBA00022723"/>
    </source>
</evidence>
<dbReference type="InterPro" id="IPR000212">
    <property type="entry name" value="DNA_helicase_UvrD/REP"/>
</dbReference>
<keyword evidence="1 15" id="KW-0540">Nuclease</keyword>
<evidence type="ECO:0000256" key="14">
    <source>
        <dbReference type="ARBA" id="ARBA00048988"/>
    </source>
</evidence>
<evidence type="ECO:0000256" key="11">
    <source>
        <dbReference type="ARBA" id="ARBA00023204"/>
    </source>
</evidence>